<keyword evidence="1" id="KW-0472">Membrane</keyword>
<dbReference type="AlphaFoldDB" id="A0A8E2EZH5"/>
<feature type="transmembrane region" description="Helical" evidence="1">
    <location>
        <begin position="111"/>
        <end position="132"/>
    </location>
</feature>
<proteinExistence type="predicted"/>
<dbReference type="EMBL" id="KV749856">
    <property type="protein sequence ID" value="OCL07493.1"/>
    <property type="molecule type" value="Genomic_DNA"/>
</dbReference>
<keyword evidence="1" id="KW-1133">Transmembrane helix</keyword>
<accession>A0A8E2EZH5</accession>
<sequence length="258" mass="29638">MITLLLNKGDHPPINPQDSAAFTGSPLDAPPLIWVCALWCLDVAFHRSCRLYNRLIVPRTKVGKLNMFRFLRSNATPIPLRILHYLQLLLSIPAYPSSFLLFLTALLTQSVWPFVLIYPWIFSSFSNTILLHKEKSSTRKGELSKQRYLRLQLLKLAWTTLFYLPLVVAFIAFKWMKFSVLAVLVHEGIVWRCSLWFNVLHWVFIFATLIYASCCFRGQTEGTIRLEGDAPIRLDLDGTADDEAIARQLQANEPGWEV</sequence>
<name>A0A8E2EZH5_9PEZI</name>
<evidence type="ECO:0000313" key="2">
    <source>
        <dbReference type="EMBL" id="OCL07493.1"/>
    </source>
</evidence>
<protein>
    <submittedName>
        <fullName evidence="2">Uncharacterized protein</fullName>
    </submittedName>
</protein>
<keyword evidence="3" id="KW-1185">Reference proteome</keyword>
<feature type="transmembrane region" description="Helical" evidence="1">
    <location>
        <begin position="195"/>
        <end position="216"/>
    </location>
</feature>
<dbReference type="OrthoDB" id="3751104at2759"/>
<organism evidence="2 3">
    <name type="scientific">Glonium stellatum</name>
    <dbReference type="NCBI Taxonomy" id="574774"/>
    <lineage>
        <taxon>Eukaryota</taxon>
        <taxon>Fungi</taxon>
        <taxon>Dikarya</taxon>
        <taxon>Ascomycota</taxon>
        <taxon>Pezizomycotina</taxon>
        <taxon>Dothideomycetes</taxon>
        <taxon>Pleosporomycetidae</taxon>
        <taxon>Gloniales</taxon>
        <taxon>Gloniaceae</taxon>
        <taxon>Glonium</taxon>
    </lineage>
</organism>
<gene>
    <name evidence="2" type="ORF">AOQ84DRAFT_57597</name>
</gene>
<feature type="transmembrane region" description="Helical" evidence="1">
    <location>
        <begin position="82"/>
        <end position="105"/>
    </location>
</feature>
<evidence type="ECO:0000313" key="3">
    <source>
        <dbReference type="Proteomes" id="UP000250140"/>
    </source>
</evidence>
<feature type="transmembrane region" description="Helical" evidence="1">
    <location>
        <begin position="153"/>
        <end position="175"/>
    </location>
</feature>
<reference evidence="2 3" key="1">
    <citation type="journal article" date="2016" name="Nat. Commun.">
        <title>Ectomycorrhizal ecology is imprinted in the genome of the dominant symbiotic fungus Cenococcum geophilum.</title>
        <authorList>
            <consortium name="DOE Joint Genome Institute"/>
            <person name="Peter M."/>
            <person name="Kohler A."/>
            <person name="Ohm R.A."/>
            <person name="Kuo A."/>
            <person name="Krutzmann J."/>
            <person name="Morin E."/>
            <person name="Arend M."/>
            <person name="Barry K.W."/>
            <person name="Binder M."/>
            <person name="Choi C."/>
            <person name="Clum A."/>
            <person name="Copeland A."/>
            <person name="Grisel N."/>
            <person name="Haridas S."/>
            <person name="Kipfer T."/>
            <person name="LaButti K."/>
            <person name="Lindquist E."/>
            <person name="Lipzen A."/>
            <person name="Maire R."/>
            <person name="Meier B."/>
            <person name="Mihaltcheva S."/>
            <person name="Molinier V."/>
            <person name="Murat C."/>
            <person name="Poggeler S."/>
            <person name="Quandt C.A."/>
            <person name="Sperisen C."/>
            <person name="Tritt A."/>
            <person name="Tisserant E."/>
            <person name="Crous P.W."/>
            <person name="Henrissat B."/>
            <person name="Nehls U."/>
            <person name="Egli S."/>
            <person name="Spatafora J.W."/>
            <person name="Grigoriev I.V."/>
            <person name="Martin F.M."/>
        </authorList>
    </citation>
    <scope>NUCLEOTIDE SEQUENCE [LARGE SCALE GENOMIC DNA]</scope>
    <source>
        <strain evidence="2 3">CBS 207.34</strain>
    </source>
</reference>
<keyword evidence="1" id="KW-0812">Transmembrane</keyword>
<dbReference type="Proteomes" id="UP000250140">
    <property type="component" value="Unassembled WGS sequence"/>
</dbReference>
<evidence type="ECO:0000256" key="1">
    <source>
        <dbReference type="SAM" id="Phobius"/>
    </source>
</evidence>